<dbReference type="AlphaFoldDB" id="A0AAD4H7M5"/>
<feature type="non-terminal residue" evidence="1">
    <location>
        <position position="95"/>
    </location>
</feature>
<gene>
    <name evidence="1" type="ORF">BGZ95_007835</name>
</gene>
<sequence>MAPLSHRGISIRLWWLPNVLHMHQRPCTVLQQTTRSRCWDSYLWVWDWVKCDGSVTASYAVLDWVSVDYAHHRRLYVCFLGRRCLVYKAISARDV</sequence>
<dbReference type="EMBL" id="JAAAIL010000392">
    <property type="protein sequence ID" value="KAG0276217.1"/>
    <property type="molecule type" value="Genomic_DNA"/>
</dbReference>
<keyword evidence="2" id="KW-1185">Reference proteome</keyword>
<evidence type="ECO:0000313" key="1">
    <source>
        <dbReference type="EMBL" id="KAG0276217.1"/>
    </source>
</evidence>
<comment type="caution">
    <text evidence="1">The sequence shown here is derived from an EMBL/GenBank/DDBJ whole genome shotgun (WGS) entry which is preliminary data.</text>
</comment>
<proteinExistence type="predicted"/>
<name>A0AAD4H7M5_9FUNG</name>
<reference evidence="1" key="1">
    <citation type="journal article" date="2020" name="Fungal Divers.">
        <title>Resolving the Mortierellaceae phylogeny through synthesis of multi-gene phylogenetics and phylogenomics.</title>
        <authorList>
            <person name="Vandepol N."/>
            <person name="Liber J."/>
            <person name="Desiro A."/>
            <person name="Na H."/>
            <person name="Kennedy M."/>
            <person name="Barry K."/>
            <person name="Grigoriev I.V."/>
            <person name="Miller A.N."/>
            <person name="O'Donnell K."/>
            <person name="Stajich J.E."/>
            <person name="Bonito G."/>
        </authorList>
    </citation>
    <scope>NUCLEOTIDE SEQUENCE</scope>
    <source>
        <strain evidence="1">NRRL 28262</strain>
    </source>
</reference>
<organism evidence="1 2">
    <name type="scientific">Linnemannia exigua</name>
    <dbReference type="NCBI Taxonomy" id="604196"/>
    <lineage>
        <taxon>Eukaryota</taxon>
        <taxon>Fungi</taxon>
        <taxon>Fungi incertae sedis</taxon>
        <taxon>Mucoromycota</taxon>
        <taxon>Mortierellomycotina</taxon>
        <taxon>Mortierellomycetes</taxon>
        <taxon>Mortierellales</taxon>
        <taxon>Mortierellaceae</taxon>
        <taxon>Linnemannia</taxon>
    </lineage>
</organism>
<protein>
    <submittedName>
        <fullName evidence="1">Uncharacterized protein</fullName>
    </submittedName>
</protein>
<evidence type="ECO:0000313" key="2">
    <source>
        <dbReference type="Proteomes" id="UP001194580"/>
    </source>
</evidence>
<accession>A0AAD4H7M5</accession>
<dbReference type="Proteomes" id="UP001194580">
    <property type="component" value="Unassembled WGS sequence"/>
</dbReference>